<organism evidence="1 2">
    <name type="scientific">Rhizobium meliloti</name>
    <name type="common">Ensifer meliloti</name>
    <name type="synonym">Sinorhizobium meliloti</name>
    <dbReference type="NCBI Taxonomy" id="382"/>
    <lineage>
        <taxon>Bacteria</taxon>
        <taxon>Pseudomonadati</taxon>
        <taxon>Pseudomonadota</taxon>
        <taxon>Alphaproteobacteria</taxon>
        <taxon>Hyphomicrobiales</taxon>
        <taxon>Rhizobiaceae</taxon>
        <taxon>Sinorhizobium/Ensifer group</taxon>
        <taxon>Sinorhizobium</taxon>
    </lineage>
</organism>
<accession>A0A2J0YTK0</accession>
<gene>
    <name evidence="1" type="ORF">CEJ86_31140</name>
</gene>
<proteinExistence type="predicted"/>
<evidence type="ECO:0000313" key="1">
    <source>
        <dbReference type="EMBL" id="PJR09292.1"/>
    </source>
</evidence>
<name>A0A2J0YTK0_RHIML</name>
<dbReference type="Proteomes" id="UP000231987">
    <property type="component" value="Unassembled WGS sequence"/>
</dbReference>
<dbReference type="EMBL" id="NJGD01000030">
    <property type="protein sequence ID" value="PJR09292.1"/>
    <property type="molecule type" value="Genomic_DNA"/>
</dbReference>
<protein>
    <submittedName>
        <fullName evidence="1">Terminase</fullName>
    </submittedName>
</protein>
<sequence length="218" mass="24440">MSVSNPSEGTIASGLSAMLREQMLLMAELHRRRRTNILAAYRPYAKQREFHAAGAAFRERLFMAGNQLGKTLAGAAEAAMHLTGRYPDWWQGRRFDRPIVLLAGSESYELTRDGVQRLLVGPPLNEEEWGTGFLPKAAIKATTRRAGASGALDSVTVRHVSGRASTLLFKAYEQGRAKWQANTVDYVWFDEEPPEDVYFEGITGETPQPKGRVWRWRG</sequence>
<dbReference type="Pfam" id="PF03237">
    <property type="entry name" value="Terminase_6N"/>
    <property type="match status" value="1"/>
</dbReference>
<reference evidence="1 2" key="1">
    <citation type="submission" date="2017-06" db="EMBL/GenBank/DDBJ databases">
        <title>Ensifer strains isolated from leguminous trees and herbs display diverse denitrification phenotypes with some acting as strong N2O sinks.</title>
        <authorList>
            <person name="Woliy K."/>
            <person name="Mania D."/>
            <person name="Bakken L.R."/>
            <person name="Frostegard A."/>
        </authorList>
    </citation>
    <scope>NUCLEOTIDE SEQUENCE [LARGE SCALE GENOMIC DNA]</scope>
    <source>
        <strain evidence="1 2">AC50a</strain>
    </source>
</reference>
<dbReference type="AlphaFoldDB" id="A0A2J0YTK0"/>
<comment type="caution">
    <text evidence="1">The sequence shown here is derived from an EMBL/GenBank/DDBJ whole genome shotgun (WGS) entry which is preliminary data.</text>
</comment>
<evidence type="ECO:0000313" key="2">
    <source>
        <dbReference type="Proteomes" id="UP000231987"/>
    </source>
</evidence>